<dbReference type="EC" id="1.4.99.-" evidence="7"/>
<evidence type="ECO:0000256" key="7">
    <source>
        <dbReference type="HAMAP-Rule" id="MF_01202"/>
    </source>
</evidence>
<evidence type="ECO:0000256" key="3">
    <source>
        <dbReference type="ARBA" id="ARBA00022630"/>
    </source>
</evidence>
<dbReference type="GO" id="GO:0008718">
    <property type="term" value="F:D-amino-acid dehydrogenase activity"/>
    <property type="evidence" value="ECO:0007669"/>
    <property type="project" value="UniProtKB-UniRule"/>
</dbReference>
<evidence type="ECO:0000259" key="8">
    <source>
        <dbReference type="Pfam" id="PF01266"/>
    </source>
</evidence>
<protein>
    <recommendedName>
        <fullName evidence="7">D-amino acid dehydrogenase</fullName>
        <ecNumber evidence="7">1.4.99.-</ecNumber>
    </recommendedName>
</protein>
<sequence>MRDGMKILVLGAGVVGTAAAYYLARDGHEVTVIERHEAAARGTSQSNAGLVSPGDATAWASPAALKTFLRALWNHDLGIKVRLRLDPYFYAWSLRFLRECTVKRLRANTDIKLRLALHSRACINQLSEETGIHYDERKKGILYFFRTQKSLDTGTDNYRYLGEHGLPIEIVGRERLVELEPGLAGVKEKIAGGIYSPIDQTGDSKQFTDNLAAYAAEKLGVKFLFGTTVEGLDIEGDRVRAVMTSAGPVTGDAVVISMGPESGLLGRRYGIDLPVYPVKGYTATIPLEDESKGPTMGGADEDRLIGYSRLGNRLRMSSTAEFTGFDRSFKPGDFRTILETGKDLFPGAFDEKKAVLWAGLRPMMPSSVPVFGQAKYRNLYLDTGHGHLGWTMACGSGQFLADIVAGRKPQIDPKGLLYGTAR</sequence>
<dbReference type="GO" id="GO:0055130">
    <property type="term" value="P:D-alanine catabolic process"/>
    <property type="evidence" value="ECO:0007669"/>
    <property type="project" value="TreeGrafter"/>
</dbReference>
<keyword evidence="5 7" id="KW-0560">Oxidoreductase</keyword>
<evidence type="ECO:0000313" key="10">
    <source>
        <dbReference type="Proteomes" id="UP000046122"/>
    </source>
</evidence>
<gene>
    <name evidence="7 9" type="primary">dadA</name>
    <name evidence="9" type="ORF">MPL3365_130262</name>
</gene>
<dbReference type="NCBIfam" id="NF001933">
    <property type="entry name" value="PRK00711.1"/>
    <property type="match status" value="1"/>
</dbReference>
<dbReference type="SUPFAM" id="SSF51905">
    <property type="entry name" value="FAD/NAD(P)-binding domain"/>
    <property type="match status" value="1"/>
</dbReference>
<dbReference type="GO" id="GO:0005886">
    <property type="term" value="C:plasma membrane"/>
    <property type="evidence" value="ECO:0007669"/>
    <property type="project" value="TreeGrafter"/>
</dbReference>
<comment type="cofactor">
    <cofactor evidence="1 7">
        <name>FAD</name>
        <dbReference type="ChEBI" id="CHEBI:57692"/>
    </cofactor>
</comment>
<comment type="function">
    <text evidence="7">Oxidative deamination of D-amino acids.</text>
</comment>
<keyword evidence="3 7" id="KW-0285">Flavoprotein</keyword>
<evidence type="ECO:0000313" key="9">
    <source>
        <dbReference type="EMBL" id="CDX51036.1"/>
    </source>
</evidence>
<dbReference type="InterPro" id="IPR036188">
    <property type="entry name" value="FAD/NAD-bd_sf"/>
</dbReference>
<dbReference type="InterPro" id="IPR023080">
    <property type="entry name" value="DadA"/>
</dbReference>
<dbReference type="GO" id="GO:0005737">
    <property type="term" value="C:cytoplasm"/>
    <property type="evidence" value="ECO:0007669"/>
    <property type="project" value="TreeGrafter"/>
</dbReference>
<dbReference type="AlphaFoldDB" id="A0A090GST3"/>
<feature type="domain" description="FAD dependent oxidoreductase" evidence="8">
    <location>
        <begin position="6"/>
        <end position="402"/>
    </location>
</feature>
<accession>A0A090GST3</accession>
<feature type="binding site" evidence="7">
    <location>
        <begin position="7"/>
        <end position="21"/>
    </location>
    <ligand>
        <name>FAD</name>
        <dbReference type="ChEBI" id="CHEBI:57692"/>
    </ligand>
</feature>
<dbReference type="Proteomes" id="UP000046122">
    <property type="component" value="Unassembled WGS sequence"/>
</dbReference>
<reference evidence="9 10" key="1">
    <citation type="submission" date="2014-08" db="EMBL/GenBank/DDBJ databases">
        <authorList>
            <person name="Moulin Lionel"/>
        </authorList>
    </citation>
    <scope>NUCLEOTIDE SEQUENCE [LARGE SCALE GENOMIC DNA]</scope>
</reference>
<name>A0A090GST3_MESPL</name>
<dbReference type="HAMAP" id="MF_01202">
    <property type="entry name" value="DadA"/>
    <property type="match status" value="1"/>
</dbReference>
<proteinExistence type="inferred from homology"/>
<dbReference type="SUPFAM" id="SSF54373">
    <property type="entry name" value="FAD-linked reductases, C-terminal domain"/>
    <property type="match status" value="1"/>
</dbReference>
<dbReference type="Pfam" id="PF01266">
    <property type="entry name" value="DAO"/>
    <property type="match status" value="1"/>
</dbReference>
<dbReference type="PANTHER" id="PTHR13847">
    <property type="entry name" value="SARCOSINE DEHYDROGENASE-RELATED"/>
    <property type="match status" value="1"/>
</dbReference>
<comment type="similarity">
    <text evidence="2 7">Belongs to the DadA oxidoreductase family.</text>
</comment>
<organism evidence="9 10">
    <name type="scientific">Mesorhizobium plurifarium</name>
    <dbReference type="NCBI Taxonomy" id="69974"/>
    <lineage>
        <taxon>Bacteria</taxon>
        <taxon>Pseudomonadati</taxon>
        <taxon>Pseudomonadota</taxon>
        <taxon>Alphaproteobacteria</taxon>
        <taxon>Hyphomicrobiales</taxon>
        <taxon>Phyllobacteriaceae</taxon>
        <taxon>Mesorhizobium</taxon>
    </lineage>
</organism>
<evidence type="ECO:0000256" key="2">
    <source>
        <dbReference type="ARBA" id="ARBA00009410"/>
    </source>
</evidence>
<comment type="catalytic activity">
    <reaction evidence="6 7">
        <text>a D-alpha-amino acid + A + H2O = a 2-oxocarboxylate + AH2 + NH4(+)</text>
        <dbReference type="Rhea" id="RHEA:18125"/>
        <dbReference type="ChEBI" id="CHEBI:13193"/>
        <dbReference type="ChEBI" id="CHEBI:15377"/>
        <dbReference type="ChEBI" id="CHEBI:17499"/>
        <dbReference type="ChEBI" id="CHEBI:28938"/>
        <dbReference type="ChEBI" id="CHEBI:35179"/>
        <dbReference type="ChEBI" id="CHEBI:59871"/>
    </reaction>
</comment>
<dbReference type="InterPro" id="IPR006076">
    <property type="entry name" value="FAD-dep_OxRdtase"/>
</dbReference>
<evidence type="ECO:0000256" key="4">
    <source>
        <dbReference type="ARBA" id="ARBA00022827"/>
    </source>
</evidence>
<dbReference type="EMBL" id="CCNE01000005">
    <property type="protein sequence ID" value="CDX51036.1"/>
    <property type="molecule type" value="Genomic_DNA"/>
</dbReference>
<keyword evidence="4 7" id="KW-0274">FAD</keyword>
<dbReference type="Gene3D" id="3.50.50.60">
    <property type="entry name" value="FAD/NAD(P)-binding domain"/>
    <property type="match status" value="2"/>
</dbReference>
<dbReference type="PANTHER" id="PTHR13847:SF280">
    <property type="entry name" value="D-AMINO ACID DEHYDROGENASE"/>
    <property type="match status" value="1"/>
</dbReference>
<evidence type="ECO:0000256" key="1">
    <source>
        <dbReference type="ARBA" id="ARBA00001974"/>
    </source>
</evidence>
<evidence type="ECO:0000256" key="5">
    <source>
        <dbReference type="ARBA" id="ARBA00023002"/>
    </source>
</evidence>
<dbReference type="Gene3D" id="3.30.9.10">
    <property type="entry name" value="D-Amino Acid Oxidase, subunit A, domain 2"/>
    <property type="match status" value="1"/>
</dbReference>
<evidence type="ECO:0000256" key="6">
    <source>
        <dbReference type="ARBA" id="ARBA00047884"/>
    </source>
</evidence>